<name>A0A1G6ZAI3_9BURK</name>
<evidence type="ECO:0000313" key="2">
    <source>
        <dbReference type="EMBL" id="SDD99531.1"/>
    </source>
</evidence>
<dbReference type="InterPro" id="IPR029058">
    <property type="entry name" value="AB_hydrolase_fold"/>
</dbReference>
<evidence type="ECO:0000313" key="3">
    <source>
        <dbReference type="Proteomes" id="UP000198908"/>
    </source>
</evidence>
<organism evidence="2 3">
    <name type="scientific">Paraburkholderia lycopersici</name>
    <dbReference type="NCBI Taxonomy" id="416944"/>
    <lineage>
        <taxon>Bacteria</taxon>
        <taxon>Pseudomonadati</taxon>
        <taxon>Pseudomonadota</taxon>
        <taxon>Betaproteobacteria</taxon>
        <taxon>Burkholderiales</taxon>
        <taxon>Burkholderiaceae</taxon>
        <taxon>Paraburkholderia</taxon>
    </lineage>
</organism>
<keyword evidence="3" id="KW-1185">Reference proteome</keyword>
<feature type="region of interest" description="Disordered" evidence="1">
    <location>
        <begin position="81"/>
        <end position="121"/>
    </location>
</feature>
<dbReference type="Gene3D" id="3.40.50.1820">
    <property type="entry name" value="alpha/beta hydrolase"/>
    <property type="match status" value="1"/>
</dbReference>
<accession>A0A1G6ZAI3</accession>
<feature type="region of interest" description="Disordered" evidence="1">
    <location>
        <begin position="1"/>
        <end position="24"/>
    </location>
</feature>
<proteinExistence type="predicted"/>
<dbReference type="EMBL" id="FMYQ01000030">
    <property type="protein sequence ID" value="SDD99531.1"/>
    <property type="molecule type" value="Genomic_DNA"/>
</dbReference>
<reference evidence="3" key="1">
    <citation type="submission" date="2016-09" db="EMBL/GenBank/DDBJ databases">
        <authorList>
            <person name="Varghese N."/>
            <person name="Submissions S."/>
        </authorList>
    </citation>
    <scope>NUCLEOTIDE SEQUENCE [LARGE SCALE GENOMIC DNA]</scope>
    <source>
        <strain evidence="3">TNe-862</strain>
    </source>
</reference>
<feature type="compositionally biased region" description="Polar residues" evidence="1">
    <location>
        <begin position="1"/>
        <end position="15"/>
    </location>
</feature>
<evidence type="ECO:0000256" key="1">
    <source>
        <dbReference type="SAM" id="MobiDB-lite"/>
    </source>
</evidence>
<dbReference type="Proteomes" id="UP000198908">
    <property type="component" value="Unassembled WGS sequence"/>
</dbReference>
<sequence length="121" mass="12722">METSQKIGAPASTQAAGPERSTLRTRDGVELPLYVWRTKTPPRAALALVHGLAEHAGRHAALAARLNAAAIDVSTQSTCAAMGAPPDAARGSRASTNTSTIRKRSSPMRARNAPRSERHSS</sequence>
<dbReference type="STRING" id="416944.SAMN05421548_1305"/>
<protein>
    <submittedName>
        <fullName evidence="2">Uncharacterized protein</fullName>
    </submittedName>
</protein>
<dbReference type="SUPFAM" id="SSF53474">
    <property type="entry name" value="alpha/beta-Hydrolases"/>
    <property type="match status" value="1"/>
</dbReference>
<dbReference type="AlphaFoldDB" id="A0A1G6ZAI3"/>
<gene>
    <name evidence="2" type="ORF">SAMN05421548_1305</name>
</gene>